<dbReference type="NCBIfam" id="TIGR00125">
    <property type="entry name" value="cyt_tran_rel"/>
    <property type="match status" value="1"/>
</dbReference>
<evidence type="ECO:0000259" key="4">
    <source>
        <dbReference type="Pfam" id="PF04010"/>
    </source>
</evidence>
<dbReference type="Gene3D" id="1.20.1270.90">
    <property type="entry name" value="AF1782-like"/>
    <property type="match status" value="1"/>
</dbReference>
<dbReference type="PANTHER" id="PTHR43793">
    <property type="entry name" value="FAD SYNTHASE"/>
    <property type="match status" value="1"/>
</dbReference>
<proteinExistence type="predicted"/>
<feature type="domain" description="Cytidyltransferase-like" evidence="3">
    <location>
        <begin position="90"/>
        <end position="217"/>
    </location>
</feature>
<dbReference type="SUPFAM" id="SSF158372">
    <property type="entry name" value="AF1782-like"/>
    <property type="match status" value="1"/>
</dbReference>
<dbReference type="InterPro" id="IPR004821">
    <property type="entry name" value="Cyt_trans-like"/>
</dbReference>
<evidence type="ECO:0000313" key="5">
    <source>
        <dbReference type="EMBL" id="HIP56800.1"/>
    </source>
</evidence>
<dbReference type="EMBL" id="DQTV01000038">
    <property type="protein sequence ID" value="HIP56800.1"/>
    <property type="molecule type" value="Genomic_DNA"/>
</dbReference>
<dbReference type="InterPro" id="IPR023140">
    <property type="entry name" value="DUF357"/>
</dbReference>
<dbReference type="InterPro" id="IPR050385">
    <property type="entry name" value="Archaeal_FAD_synthase"/>
</dbReference>
<evidence type="ECO:0000313" key="6">
    <source>
        <dbReference type="Proteomes" id="UP000605805"/>
    </source>
</evidence>
<accession>A0A833DUU4</accession>
<reference evidence="5" key="1">
    <citation type="journal article" date="2020" name="ISME J.">
        <title>Gammaproteobacteria mediating utilization of methyl-, sulfur- and petroleum organic compounds in deep ocean hydrothermal plumes.</title>
        <authorList>
            <person name="Zhou Z."/>
            <person name="Liu Y."/>
            <person name="Pan J."/>
            <person name="Cron B.R."/>
            <person name="Toner B.M."/>
            <person name="Anantharaman K."/>
            <person name="Breier J.A."/>
            <person name="Dick G.J."/>
            <person name="Li M."/>
        </authorList>
    </citation>
    <scope>NUCLEOTIDE SEQUENCE</scope>
    <source>
        <strain evidence="5">SZUA-1435</strain>
    </source>
</reference>
<dbReference type="InterPro" id="IPR014729">
    <property type="entry name" value="Rossmann-like_a/b/a_fold"/>
</dbReference>
<dbReference type="Pfam" id="PF04010">
    <property type="entry name" value="DUF357"/>
    <property type="match status" value="1"/>
</dbReference>
<dbReference type="SUPFAM" id="SSF52374">
    <property type="entry name" value="Nucleotidylyl transferase"/>
    <property type="match status" value="1"/>
</dbReference>
<dbReference type="Proteomes" id="UP000605805">
    <property type="component" value="Unassembled WGS sequence"/>
</dbReference>
<keyword evidence="2 5" id="KW-0548">Nucleotidyltransferase</keyword>
<evidence type="ECO:0000256" key="1">
    <source>
        <dbReference type="ARBA" id="ARBA00022679"/>
    </source>
</evidence>
<dbReference type="GO" id="GO:0016779">
    <property type="term" value="F:nucleotidyltransferase activity"/>
    <property type="evidence" value="ECO:0007669"/>
    <property type="project" value="UniProtKB-KW"/>
</dbReference>
<organism evidence="5 6">
    <name type="scientific">Ignisphaera aggregans</name>
    <dbReference type="NCBI Taxonomy" id="334771"/>
    <lineage>
        <taxon>Archaea</taxon>
        <taxon>Thermoproteota</taxon>
        <taxon>Thermoprotei</taxon>
        <taxon>Desulfurococcales</taxon>
        <taxon>Desulfurococcaceae</taxon>
        <taxon>Ignisphaera</taxon>
    </lineage>
</organism>
<evidence type="ECO:0000256" key="2">
    <source>
        <dbReference type="ARBA" id="ARBA00022695"/>
    </source>
</evidence>
<dbReference type="AlphaFoldDB" id="A0A833DUU4"/>
<comment type="caution">
    <text evidence="5">The sequence shown here is derived from an EMBL/GenBank/DDBJ whole genome shotgun (WGS) entry which is preliminary data.</text>
</comment>
<dbReference type="PANTHER" id="PTHR43793:SF1">
    <property type="entry name" value="FAD SYNTHASE"/>
    <property type="match status" value="1"/>
</dbReference>
<feature type="domain" description="DUF357" evidence="4">
    <location>
        <begin position="13"/>
        <end position="76"/>
    </location>
</feature>
<name>A0A833DUU4_9CREN</name>
<protein>
    <submittedName>
        <fullName evidence="5">Cytidylyltransferase family protein</fullName>
    </submittedName>
</protein>
<dbReference type="InterPro" id="IPR036809">
    <property type="entry name" value="AF1782-like_sf"/>
</dbReference>
<dbReference type="Pfam" id="PF01467">
    <property type="entry name" value="CTP_transf_like"/>
    <property type="match status" value="1"/>
</dbReference>
<sequence length="229" mass="26297">MVPQNPCERLRVYISNFKYSLKTLKVLSNDAIRVVDLALHYLRDSEYYLEKSDCITGLITISYAEGLIDALRMIGAVEWQWLRKPIKIVLAAGSFDILHPGHVAFLKWASTLGDKLYVVIARDSTYKKLRGYSPVLNENERLAIVSAIRYVYEAVVGSESDMLEPVARIKPDIIALGPDQFDEERLRTMLQRKGLTNIHIVRMEQRYSEYSSSRIKEKICDLFCSQVKC</sequence>
<keyword evidence="1 5" id="KW-0808">Transferase</keyword>
<evidence type="ECO:0000259" key="3">
    <source>
        <dbReference type="Pfam" id="PF01467"/>
    </source>
</evidence>
<gene>
    <name evidence="5" type="ORF">EYH02_01845</name>
</gene>
<dbReference type="Gene3D" id="3.40.50.620">
    <property type="entry name" value="HUPs"/>
    <property type="match status" value="1"/>
</dbReference>